<dbReference type="Gene3D" id="3.30.360.10">
    <property type="entry name" value="Dihydrodipicolinate Reductase, domain 2"/>
    <property type="match status" value="1"/>
</dbReference>
<dbReference type="KEGG" id="ffu:CLAFUR5_03497"/>
<dbReference type="EMBL" id="CP090164">
    <property type="protein sequence ID" value="UJO14128.1"/>
    <property type="molecule type" value="Genomic_DNA"/>
</dbReference>
<reference evidence="1" key="1">
    <citation type="submission" date="2021-12" db="EMBL/GenBank/DDBJ databases">
        <authorList>
            <person name="Zaccaron A."/>
            <person name="Stergiopoulos I."/>
        </authorList>
    </citation>
    <scope>NUCLEOTIDE SEQUENCE</scope>
    <source>
        <strain evidence="1">Race5_Kim</strain>
    </source>
</reference>
<reference evidence="1" key="2">
    <citation type="journal article" date="2022" name="Microb. Genom.">
        <title>A chromosome-scale genome assembly of the tomato pathogen Cladosporium fulvum reveals a compartmentalized genome architecture and the presence of a dispensable chromosome.</title>
        <authorList>
            <person name="Zaccaron A.Z."/>
            <person name="Chen L.H."/>
            <person name="Samaras A."/>
            <person name="Stergiopoulos I."/>
        </authorList>
    </citation>
    <scope>NUCLEOTIDE SEQUENCE</scope>
    <source>
        <strain evidence="1">Race5_Kim</strain>
    </source>
</reference>
<dbReference type="GeneID" id="71983375"/>
<accession>A0A9Q8P5L6</accession>
<dbReference type="RefSeq" id="XP_047758494.1">
    <property type="nucleotide sequence ID" value="XM_047902645.1"/>
</dbReference>
<dbReference type="Proteomes" id="UP000756132">
    <property type="component" value="Chromosome 2"/>
</dbReference>
<protein>
    <submittedName>
        <fullName evidence="1">Uncharacterized protein</fullName>
    </submittedName>
</protein>
<organism evidence="1 2">
    <name type="scientific">Passalora fulva</name>
    <name type="common">Tomato leaf mold</name>
    <name type="synonym">Cladosporium fulvum</name>
    <dbReference type="NCBI Taxonomy" id="5499"/>
    <lineage>
        <taxon>Eukaryota</taxon>
        <taxon>Fungi</taxon>
        <taxon>Dikarya</taxon>
        <taxon>Ascomycota</taxon>
        <taxon>Pezizomycotina</taxon>
        <taxon>Dothideomycetes</taxon>
        <taxon>Dothideomycetidae</taxon>
        <taxon>Mycosphaerellales</taxon>
        <taxon>Mycosphaerellaceae</taxon>
        <taxon>Fulvia</taxon>
    </lineage>
</organism>
<sequence>MDGDFSVACEGGAVSTNIFTSKVTVKPAGGEESITSAADATSNVQQEVVAWAKGLLSGSQDKRLSPEEALADLEMVEAMLTSKGAPVDLKYQL</sequence>
<proteinExistence type="predicted"/>
<name>A0A9Q8P5L6_PASFU</name>
<evidence type="ECO:0000313" key="1">
    <source>
        <dbReference type="EMBL" id="UJO14128.1"/>
    </source>
</evidence>
<evidence type="ECO:0000313" key="2">
    <source>
        <dbReference type="Proteomes" id="UP000756132"/>
    </source>
</evidence>
<keyword evidence="2" id="KW-1185">Reference proteome</keyword>
<dbReference type="AlphaFoldDB" id="A0A9Q8P5L6"/>
<dbReference type="Gene3D" id="3.40.50.720">
    <property type="entry name" value="NAD(P)-binding Rossmann-like Domain"/>
    <property type="match status" value="1"/>
</dbReference>
<gene>
    <name evidence="1" type="ORF">CLAFUR5_03497</name>
</gene>
<dbReference type="OrthoDB" id="64915at2759"/>